<keyword evidence="3 6" id="KW-0812">Transmembrane</keyword>
<feature type="transmembrane region" description="Helical" evidence="6">
    <location>
        <begin position="240"/>
        <end position="260"/>
    </location>
</feature>
<feature type="transmembrane region" description="Helical" evidence="6">
    <location>
        <begin position="122"/>
        <end position="152"/>
    </location>
</feature>
<dbReference type="InterPro" id="IPR002293">
    <property type="entry name" value="AA/rel_permease1"/>
</dbReference>
<dbReference type="Gene3D" id="1.20.1740.10">
    <property type="entry name" value="Amino acid/polyamine transporter I"/>
    <property type="match status" value="1"/>
</dbReference>
<sequence length="537" mass="59433">MALTKDAEVSHTVQNSTDHDVVDFYHQNGIAAQNQVLHRKFGFWSAFGILLCCSGAWEGLVASLAQSLHAGSSVSLVWGWVATSVGMIFIACSLAELASRFPTSGGQYHWVAQLAPPQCRNFLSWFTCWMTIAALWLGGISCTMGVAVQVQAYASLANPGYVPLAWHVFLITVLITCIYLFINIFYIKLLHVMNIALIVVHITGFLIVIIVMVVMQKDKHDASFVFTHFENGVGWRSDEIAWIVGLLTSIYAFFSLDSATHYAEEVEHAEIAIPRAMLLQVLLNALMTFPFIIALLFCIGDVDAVLVSPLGLTSPFTQILYNITGSTGGSIFLAMISTYVAFAAGVDLYGAAGRMVWCLARDKALPQVFSIVHPKYDVPVNALLLMFFPTMILPIIYIWNSTAFYGIMAGVLVFFQLSYFLPIFVNATYARWNGKQHPSAWSMGRFGWIVDIISCFCTAFIFIFMSFPVYMPLTATTMNYASVIFGAVAVLSTVLWFSYARSRYNGPIYSLDTLQLIDGQVALDAEMTIVEKKTTHG</sequence>
<dbReference type="GeneID" id="63854843"/>
<feature type="transmembrane region" description="Helical" evidence="6">
    <location>
        <begin position="281"/>
        <end position="311"/>
    </location>
</feature>
<evidence type="ECO:0000256" key="2">
    <source>
        <dbReference type="ARBA" id="ARBA00022448"/>
    </source>
</evidence>
<feature type="transmembrane region" description="Helical" evidence="6">
    <location>
        <begin position="446"/>
        <end position="467"/>
    </location>
</feature>
<reference evidence="7" key="1">
    <citation type="submission" date="2020-01" db="EMBL/GenBank/DDBJ databases">
        <authorList>
            <consortium name="DOE Joint Genome Institute"/>
            <person name="Haridas S."/>
            <person name="Albert R."/>
            <person name="Binder M."/>
            <person name="Bloem J."/>
            <person name="Labutti K."/>
            <person name="Salamov A."/>
            <person name="Andreopoulos B."/>
            <person name="Baker S.E."/>
            <person name="Barry K."/>
            <person name="Bills G."/>
            <person name="Bluhm B.H."/>
            <person name="Cannon C."/>
            <person name="Castanera R."/>
            <person name="Culley D.E."/>
            <person name="Daum C."/>
            <person name="Ezra D."/>
            <person name="Gonzalez J.B."/>
            <person name="Henrissat B."/>
            <person name="Kuo A."/>
            <person name="Liang C."/>
            <person name="Lipzen A."/>
            <person name="Lutzoni F."/>
            <person name="Magnuson J."/>
            <person name="Mondo S."/>
            <person name="Nolan M."/>
            <person name="Ohm R."/>
            <person name="Pangilinan J."/>
            <person name="Park H.-J."/>
            <person name="Ramirez L."/>
            <person name="Alfaro M."/>
            <person name="Sun H."/>
            <person name="Tritt A."/>
            <person name="Yoshinaga Y."/>
            <person name="Zwiers L.-H."/>
            <person name="Turgeon B.G."/>
            <person name="Goodwin S.B."/>
            <person name="Spatafora J.W."/>
            <person name="Crous P.W."/>
            <person name="Grigoriev I.V."/>
        </authorList>
    </citation>
    <scope>NUCLEOTIDE SEQUENCE</scope>
    <source>
        <strain evidence="7">CBS 394.84</strain>
    </source>
</reference>
<gene>
    <name evidence="7" type="ORF">K460DRAFT_413169</name>
</gene>
<keyword evidence="2" id="KW-0813">Transport</keyword>
<feature type="transmembrane region" description="Helical" evidence="6">
    <location>
        <begin position="164"/>
        <end position="187"/>
    </location>
</feature>
<keyword evidence="5 6" id="KW-0472">Membrane</keyword>
<feature type="transmembrane region" description="Helical" evidence="6">
    <location>
        <begin position="194"/>
        <end position="215"/>
    </location>
</feature>
<accession>A0A9P4LE35</accession>
<dbReference type="PANTHER" id="PTHR45649">
    <property type="entry name" value="AMINO-ACID PERMEASE BAT1"/>
    <property type="match status" value="1"/>
</dbReference>
<feature type="transmembrane region" description="Helical" evidence="6">
    <location>
        <begin position="378"/>
        <end position="399"/>
    </location>
</feature>
<feature type="transmembrane region" description="Helical" evidence="6">
    <location>
        <begin position="479"/>
        <end position="499"/>
    </location>
</feature>
<dbReference type="Proteomes" id="UP000800039">
    <property type="component" value="Unassembled WGS sequence"/>
</dbReference>
<dbReference type="RefSeq" id="XP_040794193.1">
    <property type="nucleotide sequence ID" value="XM_040937593.1"/>
</dbReference>
<evidence type="ECO:0000256" key="5">
    <source>
        <dbReference type="ARBA" id="ARBA00023136"/>
    </source>
</evidence>
<protein>
    <submittedName>
        <fullName evidence="7">Amino acid transporter</fullName>
    </submittedName>
</protein>
<organism evidence="7 8">
    <name type="scientific">Cucurbitaria berberidis CBS 394.84</name>
    <dbReference type="NCBI Taxonomy" id="1168544"/>
    <lineage>
        <taxon>Eukaryota</taxon>
        <taxon>Fungi</taxon>
        <taxon>Dikarya</taxon>
        <taxon>Ascomycota</taxon>
        <taxon>Pezizomycotina</taxon>
        <taxon>Dothideomycetes</taxon>
        <taxon>Pleosporomycetidae</taxon>
        <taxon>Pleosporales</taxon>
        <taxon>Pleosporineae</taxon>
        <taxon>Cucurbitariaceae</taxon>
        <taxon>Cucurbitaria</taxon>
    </lineage>
</organism>
<feature type="transmembrane region" description="Helical" evidence="6">
    <location>
        <begin position="405"/>
        <end position="425"/>
    </location>
</feature>
<feature type="transmembrane region" description="Helical" evidence="6">
    <location>
        <begin position="331"/>
        <end position="357"/>
    </location>
</feature>
<evidence type="ECO:0000256" key="1">
    <source>
        <dbReference type="ARBA" id="ARBA00004141"/>
    </source>
</evidence>
<dbReference type="GO" id="GO:0022857">
    <property type="term" value="F:transmembrane transporter activity"/>
    <property type="evidence" value="ECO:0007669"/>
    <property type="project" value="InterPro"/>
</dbReference>
<evidence type="ECO:0000256" key="4">
    <source>
        <dbReference type="ARBA" id="ARBA00022989"/>
    </source>
</evidence>
<evidence type="ECO:0000313" key="8">
    <source>
        <dbReference type="Proteomes" id="UP000800039"/>
    </source>
</evidence>
<dbReference type="GO" id="GO:0016020">
    <property type="term" value="C:membrane"/>
    <property type="evidence" value="ECO:0007669"/>
    <property type="project" value="UniProtKB-SubCell"/>
</dbReference>
<proteinExistence type="predicted"/>
<keyword evidence="4 6" id="KW-1133">Transmembrane helix</keyword>
<dbReference type="AlphaFoldDB" id="A0A9P4LE35"/>
<keyword evidence="8" id="KW-1185">Reference proteome</keyword>
<dbReference type="PIRSF" id="PIRSF006060">
    <property type="entry name" value="AA_transporter"/>
    <property type="match status" value="1"/>
</dbReference>
<dbReference type="EMBL" id="ML976614">
    <property type="protein sequence ID" value="KAF1851630.1"/>
    <property type="molecule type" value="Genomic_DNA"/>
</dbReference>
<feature type="transmembrane region" description="Helical" evidence="6">
    <location>
        <begin position="41"/>
        <end position="65"/>
    </location>
</feature>
<comment type="caution">
    <text evidence="7">The sequence shown here is derived from an EMBL/GenBank/DDBJ whole genome shotgun (WGS) entry which is preliminary data.</text>
</comment>
<feature type="transmembrane region" description="Helical" evidence="6">
    <location>
        <begin position="77"/>
        <end position="101"/>
    </location>
</feature>
<dbReference type="PANTHER" id="PTHR45649:SF14">
    <property type="entry name" value="GABA PERMEASE"/>
    <property type="match status" value="1"/>
</dbReference>
<dbReference type="OrthoDB" id="3257095at2759"/>
<dbReference type="Pfam" id="PF13520">
    <property type="entry name" value="AA_permease_2"/>
    <property type="match status" value="1"/>
</dbReference>
<comment type="subcellular location">
    <subcellularLocation>
        <location evidence="1">Membrane</location>
        <topology evidence="1">Multi-pass membrane protein</topology>
    </subcellularLocation>
</comment>
<evidence type="ECO:0000256" key="6">
    <source>
        <dbReference type="SAM" id="Phobius"/>
    </source>
</evidence>
<evidence type="ECO:0000313" key="7">
    <source>
        <dbReference type="EMBL" id="KAF1851630.1"/>
    </source>
</evidence>
<name>A0A9P4LE35_9PLEO</name>
<evidence type="ECO:0000256" key="3">
    <source>
        <dbReference type="ARBA" id="ARBA00022692"/>
    </source>
</evidence>